<comment type="caution">
    <text evidence="7">The sequence shown here is derived from an EMBL/GenBank/DDBJ whole genome shotgun (WGS) entry which is preliminary data.</text>
</comment>
<keyword evidence="8" id="KW-1185">Reference proteome</keyword>
<dbReference type="InterPro" id="IPR020810">
    <property type="entry name" value="Enolase_C"/>
</dbReference>
<evidence type="ECO:0000256" key="1">
    <source>
        <dbReference type="ARBA" id="ARBA00005031"/>
    </source>
</evidence>
<dbReference type="InterPro" id="IPR000941">
    <property type="entry name" value="Enolase"/>
</dbReference>
<protein>
    <recommendedName>
        <fullName evidence="3">phosphopyruvate hydratase</fullName>
        <ecNumber evidence="3">4.2.1.11</ecNumber>
    </recommendedName>
</protein>
<comment type="similarity">
    <text evidence="2">Belongs to the enolase family.</text>
</comment>
<gene>
    <name evidence="7" type="ORF">EPI10_001495</name>
</gene>
<dbReference type="InterPro" id="IPR036849">
    <property type="entry name" value="Enolase-like_C_sf"/>
</dbReference>
<dbReference type="EMBL" id="SMMG02000007">
    <property type="protein sequence ID" value="KAA3466401.1"/>
    <property type="molecule type" value="Genomic_DNA"/>
</dbReference>
<evidence type="ECO:0000256" key="5">
    <source>
        <dbReference type="ARBA" id="ARBA00023239"/>
    </source>
</evidence>
<evidence type="ECO:0000256" key="3">
    <source>
        <dbReference type="ARBA" id="ARBA00012058"/>
    </source>
</evidence>
<dbReference type="PANTHER" id="PTHR11902:SF1">
    <property type="entry name" value="ENOLASE"/>
    <property type="match status" value="1"/>
</dbReference>
<evidence type="ECO:0000313" key="8">
    <source>
        <dbReference type="Proteomes" id="UP000325315"/>
    </source>
</evidence>
<comment type="pathway">
    <text evidence="1">Carbohydrate degradation; glycolysis; pyruvate from D-glyceraldehyde 3-phosphate: step 4/5.</text>
</comment>
<accession>A0A5B6VBK2</accession>
<evidence type="ECO:0000313" key="7">
    <source>
        <dbReference type="EMBL" id="KAA3466401.1"/>
    </source>
</evidence>
<dbReference type="GO" id="GO:0000015">
    <property type="term" value="C:phosphopyruvate hydratase complex"/>
    <property type="evidence" value="ECO:0007669"/>
    <property type="project" value="InterPro"/>
</dbReference>
<keyword evidence="4" id="KW-0324">Glycolysis</keyword>
<dbReference type="SMART" id="SM01192">
    <property type="entry name" value="Enolase_C"/>
    <property type="match status" value="1"/>
</dbReference>
<dbReference type="PANTHER" id="PTHR11902">
    <property type="entry name" value="ENOLASE"/>
    <property type="match status" value="1"/>
</dbReference>
<dbReference type="OrthoDB" id="1739814at2759"/>
<dbReference type="UniPathway" id="UPA00109">
    <property type="reaction ID" value="UER00187"/>
</dbReference>
<proteinExistence type="inferred from homology"/>
<reference evidence="8" key="1">
    <citation type="journal article" date="2019" name="Plant Biotechnol. J.">
        <title>Genome sequencing of the Australian wild diploid species Gossypium australe highlights disease resistance and delayed gland morphogenesis.</title>
        <authorList>
            <person name="Cai Y."/>
            <person name="Cai X."/>
            <person name="Wang Q."/>
            <person name="Wang P."/>
            <person name="Zhang Y."/>
            <person name="Cai C."/>
            <person name="Xu Y."/>
            <person name="Wang K."/>
            <person name="Zhou Z."/>
            <person name="Wang C."/>
            <person name="Geng S."/>
            <person name="Li B."/>
            <person name="Dong Q."/>
            <person name="Hou Y."/>
            <person name="Wang H."/>
            <person name="Ai P."/>
            <person name="Liu Z."/>
            <person name="Yi F."/>
            <person name="Sun M."/>
            <person name="An G."/>
            <person name="Cheng J."/>
            <person name="Zhang Y."/>
            <person name="Shi Q."/>
            <person name="Xie Y."/>
            <person name="Shi X."/>
            <person name="Chang Y."/>
            <person name="Huang F."/>
            <person name="Chen Y."/>
            <person name="Hong S."/>
            <person name="Mi L."/>
            <person name="Sun Q."/>
            <person name="Zhang L."/>
            <person name="Zhou B."/>
            <person name="Peng R."/>
            <person name="Zhang X."/>
            <person name="Liu F."/>
        </authorList>
    </citation>
    <scope>NUCLEOTIDE SEQUENCE [LARGE SCALE GENOMIC DNA]</scope>
    <source>
        <strain evidence="8">cv. PA1801</strain>
    </source>
</reference>
<name>A0A5B6VBK2_9ROSI</name>
<feature type="domain" description="Enolase C-terminal TIM barrel" evidence="6">
    <location>
        <begin position="1"/>
        <end position="166"/>
    </location>
</feature>
<evidence type="ECO:0000256" key="4">
    <source>
        <dbReference type="ARBA" id="ARBA00023152"/>
    </source>
</evidence>
<dbReference type="Proteomes" id="UP000325315">
    <property type="component" value="Unassembled WGS sequence"/>
</dbReference>
<dbReference type="AlphaFoldDB" id="A0A5B6VBK2"/>
<dbReference type="EC" id="4.2.1.11" evidence="3"/>
<dbReference type="GO" id="GO:0000287">
    <property type="term" value="F:magnesium ion binding"/>
    <property type="evidence" value="ECO:0007669"/>
    <property type="project" value="InterPro"/>
</dbReference>
<dbReference type="Gene3D" id="3.20.20.120">
    <property type="entry name" value="Enolase-like C-terminal domain"/>
    <property type="match status" value="1"/>
</dbReference>
<dbReference type="Pfam" id="PF00113">
    <property type="entry name" value="Enolase_C"/>
    <property type="match status" value="1"/>
</dbReference>
<evidence type="ECO:0000259" key="6">
    <source>
        <dbReference type="SMART" id="SM01192"/>
    </source>
</evidence>
<dbReference type="GO" id="GO:0006096">
    <property type="term" value="P:glycolytic process"/>
    <property type="evidence" value="ECO:0007669"/>
    <property type="project" value="UniProtKB-UniPathway"/>
</dbReference>
<organism evidence="7 8">
    <name type="scientific">Gossypium australe</name>
    <dbReference type="NCBI Taxonomy" id="47621"/>
    <lineage>
        <taxon>Eukaryota</taxon>
        <taxon>Viridiplantae</taxon>
        <taxon>Streptophyta</taxon>
        <taxon>Embryophyta</taxon>
        <taxon>Tracheophyta</taxon>
        <taxon>Spermatophyta</taxon>
        <taxon>Magnoliopsida</taxon>
        <taxon>eudicotyledons</taxon>
        <taxon>Gunneridae</taxon>
        <taxon>Pentapetalae</taxon>
        <taxon>rosids</taxon>
        <taxon>malvids</taxon>
        <taxon>Malvales</taxon>
        <taxon>Malvaceae</taxon>
        <taxon>Malvoideae</taxon>
        <taxon>Gossypium</taxon>
    </lineage>
</organism>
<dbReference type="SUPFAM" id="SSF51604">
    <property type="entry name" value="Enolase C-terminal domain-like"/>
    <property type="match status" value="1"/>
</dbReference>
<sequence length="166" mass="19349">MGMEVYYHFHKKKSMVKMQQMLAMKVALGEQGFELLKTAIAKARYTGKVVIGMDIAASEFYGPDKTHDLNFNHLLLHLSVVWHLQNNNGSQKNLRRRSQRFIQSFVSEYPIVSIEDPFDQDDWEHYSKLTNEIREKVEIVGNDLLVTNPCRSERLAKYNQVNTLPF</sequence>
<evidence type="ECO:0000256" key="2">
    <source>
        <dbReference type="ARBA" id="ARBA00009604"/>
    </source>
</evidence>
<keyword evidence="5" id="KW-0456">Lyase</keyword>
<dbReference type="GO" id="GO:0004634">
    <property type="term" value="F:phosphopyruvate hydratase activity"/>
    <property type="evidence" value="ECO:0007669"/>
    <property type="project" value="UniProtKB-EC"/>
</dbReference>